<gene>
    <name evidence="2" type="ORF">EGY25_00800</name>
</gene>
<evidence type="ECO:0000259" key="1">
    <source>
        <dbReference type="Pfam" id="PF13439"/>
    </source>
</evidence>
<feature type="domain" description="Glycosyltransferase subfamily 4-like N-terminal" evidence="1">
    <location>
        <begin position="12"/>
        <end position="173"/>
    </location>
</feature>
<dbReference type="CDD" id="cd03801">
    <property type="entry name" value="GT4_PimA-like"/>
    <property type="match status" value="1"/>
</dbReference>
<evidence type="ECO:0000313" key="3">
    <source>
        <dbReference type="Proteomes" id="UP000298216"/>
    </source>
</evidence>
<dbReference type="RefSeq" id="WP_135193160.1">
    <property type="nucleotide sequence ID" value="NZ_SPVH01000001.1"/>
</dbReference>
<dbReference type="SUPFAM" id="SSF53756">
    <property type="entry name" value="UDP-Glycosyltransferase/glycogen phosphorylase"/>
    <property type="match status" value="1"/>
</dbReference>
<dbReference type="GO" id="GO:0016757">
    <property type="term" value="F:glycosyltransferase activity"/>
    <property type="evidence" value="ECO:0007669"/>
    <property type="project" value="UniProtKB-ARBA"/>
</dbReference>
<dbReference type="InterPro" id="IPR028098">
    <property type="entry name" value="Glyco_trans_4-like_N"/>
</dbReference>
<protein>
    <submittedName>
        <fullName evidence="2">Glycosyltransferase family 1 protein</fullName>
    </submittedName>
</protein>
<dbReference type="Pfam" id="PF13439">
    <property type="entry name" value="Glyco_transf_4"/>
    <property type="match status" value="1"/>
</dbReference>
<dbReference type="Pfam" id="PF13692">
    <property type="entry name" value="Glyco_trans_1_4"/>
    <property type="match status" value="1"/>
</dbReference>
<dbReference type="OrthoDB" id="9806708at2"/>
<keyword evidence="2" id="KW-0808">Transferase</keyword>
<name>A0A4Y9S1X2_9CAUL</name>
<comment type="caution">
    <text evidence="2">The sequence shown here is derived from an EMBL/GenBank/DDBJ whole genome shotgun (WGS) entry which is preliminary data.</text>
</comment>
<dbReference type="EMBL" id="SPVH01000001">
    <property type="protein sequence ID" value="TFW15163.1"/>
    <property type="molecule type" value="Genomic_DNA"/>
</dbReference>
<evidence type="ECO:0000313" key="2">
    <source>
        <dbReference type="EMBL" id="TFW15163.1"/>
    </source>
</evidence>
<dbReference type="Proteomes" id="UP000298216">
    <property type="component" value="Unassembled WGS sequence"/>
</dbReference>
<sequence length="366" mass="38428">MRILLVIEPSGGGSGRHVVDLARALIQSGHQVSLIYSPRRAEAWFHTEVAALSLHALERLPMRRGVGPWDIACLHALNRLIARLGPFEIVHGHSAKAGALVRLAHAPGAARIYTPHALPMMGPPSLSKTAAGIAEFLLVQAGGAAVIAVSDEEAAVARRWGLPSHRLHVVPNGLAALPSTDRQAARRALNLPADALAVGFVGRLCEQKDPVRFAQAIRRANAADPRVVGVLIGDGDLAPAVEAAGGRAVRLMGGRDARSLMAGFDLFVMTSRYEAGAYAMIEAAALGLPIVTTDVGGVACLIQAGARIDRLPQDAAPDPLAQEMLAALQSRVVPLPVAGTALCASRMAEQTVQIYRDAFALRRLGG</sequence>
<reference evidence="2 3" key="1">
    <citation type="submission" date="2019-03" db="EMBL/GenBank/DDBJ databases">
        <title>Draft genome of Brevundimonas sp. a heavy metal resistant soil bacteria.</title>
        <authorList>
            <person name="Soto J."/>
        </authorList>
    </citation>
    <scope>NUCLEOTIDE SEQUENCE [LARGE SCALE GENOMIC DNA]</scope>
    <source>
        <strain evidence="2 3">B-10</strain>
    </source>
</reference>
<dbReference type="PANTHER" id="PTHR12526">
    <property type="entry name" value="GLYCOSYLTRANSFERASE"/>
    <property type="match status" value="1"/>
</dbReference>
<keyword evidence="3" id="KW-1185">Reference proteome</keyword>
<dbReference type="AlphaFoldDB" id="A0A4Y9S1X2"/>
<organism evidence="2 3">
    <name type="scientific">Brevundimonas intermedia</name>
    <dbReference type="NCBI Taxonomy" id="74315"/>
    <lineage>
        <taxon>Bacteria</taxon>
        <taxon>Pseudomonadati</taxon>
        <taxon>Pseudomonadota</taxon>
        <taxon>Alphaproteobacteria</taxon>
        <taxon>Caulobacterales</taxon>
        <taxon>Caulobacteraceae</taxon>
        <taxon>Brevundimonas</taxon>
    </lineage>
</organism>
<proteinExistence type="predicted"/>
<dbReference type="Gene3D" id="3.40.50.2000">
    <property type="entry name" value="Glycogen Phosphorylase B"/>
    <property type="match status" value="2"/>
</dbReference>
<accession>A0A4Y9S1X2</accession>